<protein>
    <submittedName>
        <fullName evidence="1">Uncharacterized protein</fullName>
    </submittedName>
</protein>
<sequence length="110" mass="12329">MTVQIDSLCLLTIRFPSCFKSFSKHSISYRISRCVITIQGCQSLLTVNCRSDILPVSPHPIKYSFGHRFQWPHLRFAPVLLCSLHVNADDPIASLSSISVAVIPYDDNHG</sequence>
<dbReference type="EMBL" id="HACM01006919">
    <property type="protein sequence ID" value="CRZ07361.1"/>
    <property type="molecule type" value="Transcribed_RNA"/>
</dbReference>
<dbReference type="EMBL" id="HACM01006913">
    <property type="protein sequence ID" value="CRZ07355.1"/>
    <property type="molecule type" value="Transcribed_RNA"/>
</dbReference>
<dbReference type="EMBL" id="HACM01006894">
    <property type="protein sequence ID" value="CRZ07336.1"/>
    <property type="molecule type" value="Transcribed_RNA"/>
</dbReference>
<dbReference type="AlphaFoldDB" id="A0A0H5QZM4"/>
<reference evidence="1" key="1">
    <citation type="submission" date="2015-04" db="EMBL/GenBank/DDBJ databases">
        <title>The genome sequence of the plant pathogenic Rhizarian Plasmodiophora brassicae reveals insights in its biotrophic life cycle and the origin of chitin synthesis.</title>
        <authorList>
            <person name="Schwelm A."/>
            <person name="Fogelqvist J."/>
            <person name="Knaust A."/>
            <person name="Julke S."/>
            <person name="Lilja T."/>
            <person name="Dhandapani V."/>
            <person name="Bonilla-Rosso G."/>
            <person name="Karlsson M."/>
            <person name="Shevchenko A."/>
            <person name="Choi S.R."/>
            <person name="Kim H.G."/>
            <person name="Park J.Y."/>
            <person name="Lim Y.P."/>
            <person name="Ludwig-Muller J."/>
            <person name="Dixelius C."/>
        </authorList>
    </citation>
    <scope>NUCLEOTIDE SEQUENCE</scope>
    <source>
        <tissue evidence="1">Potato root galls</tissue>
    </source>
</reference>
<dbReference type="EMBL" id="HACM01006882">
    <property type="protein sequence ID" value="CRZ07324.1"/>
    <property type="molecule type" value="Transcribed_RNA"/>
</dbReference>
<evidence type="ECO:0000313" key="1">
    <source>
        <dbReference type="EMBL" id="CRZ07355.1"/>
    </source>
</evidence>
<accession>A0A0H5QZM4</accession>
<dbReference type="EMBL" id="HACM01006897">
    <property type="protein sequence ID" value="CRZ07339.1"/>
    <property type="molecule type" value="Transcribed_RNA"/>
</dbReference>
<proteinExistence type="predicted"/>
<name>A0A0H5QZM4_9EUKA</name>
<organism evidence="1">
    <name type="scientific">Spongospora subterranea</name>
    <dbReference type="NCBI Taxonomy" id="70186"/>
    <lineage>
        <taxon>Eukaryota</taxon>
        <taxon>Sar</taxon>
        <taxon>Rhizaria</taxon>
        <taxon>Endomyxa</taxon>
        <taxon>Phytomyxea</taxon>
        <taxon>Plasmodiophorida</taxon>
        <taxon>Plasmodiophoridae</taxon>
        <taxon>Spongospora</taxon>
    </lineage>
</organism>